<keyword evidence="1" id="KW-1133">Transmembrane helix</keyword>
<reference evidence="3 4" key="1">
    <citation type="journal article" date="2016" name="Mol. Biol. Evol.">
        <title>Comparative Genomics of Early-Diverging Mushroom-Forming Fungi Provides Insights into the Origins of Lignocellulose Decay Capabilities.</title>
        <authorList>
            <person name="Nagy L.G."/>
            <person name="Riley R."/>
            <person name="Tritt A."/>
            <person name="Adam C."/>
            <person name="Daum C."/>
            <person name="Floudas D."/>
            <person name="Sun H."/>
            <person name="Yadav J.S."/>
            <person name="Pangilinan J."/>
            <person name="Larsson K.H."/>
            <person name="Matsuura K."/>
            <person name="Barry K."/>
            <person name="Labutti K."/>
            <person name="Kuo R."/>
            <person name="Ohm R.A."/>
            <person name="Bhattacharya S.S."/>
            <person name="Shirouzu T."/>
            <person name="Yoshinaga Y."/>
            <person name="Martin F.M."/>
            <person name="Grigoriev I.V."/>
            <person name="Hibbett D.S."/>
        </authorList>
    </citation>
    <scope>NUCLEOTIDE SEQUENCE [LARGE SCALE GENOMIC DNA]</scope>
    <source>
        <strain evidence="3 4">HHB9708</strain>
    </source>
</reference>
<accession>A0A164WW00</accession>
<protein>
    <recommendedName>
        <fullName evidence="2">DUF6534 domain-containing protein</fullName>
    </recommendedName>
</protein>
<keyword evidence="1" id="KW-0812">Transmembrane</keyword>
<dbReference type="InterPro" id="IPR045339">
    <property type="entry name" value="DUF6534"/>
</dbReference>
<gene>
    <name evidence="3" type="ORF">SISNIDRAFT_483647</name>
</gene>
<feature type="domain" description="DUF6534" evidence="2">
    <location>
        <begin position="73"/>
        <end position="175"/>
    </location>
</feature>
<dbReference type="Pfam" id="PF20152">
    <property type="entry name" value="DUF6534"/>
    <property type="match status" value="1"/>
</dbReference>
<dbReference type="OrthoDB" id="3206554at2759"/>
<evidence type="ECO:0000259" key="2">
    <source>
        <dbReference type="Pfam" id="PF20152"/>
    </source>
</evidence>
<dbReference type="EMBL" id="KV419401">
    <property type="protein sequence ID" value="KZS95413.1"/>
    <property type="molecule type" value="Genomic_DNA"/>
</dbReference>
<proteinExistence type="predicted"/>
<feature type="transmembrane region" description="Helical" evidence="1">
    <location>
        <begin position="21"/>
        <end position="44"/>
    </location>
</feature>
<dbReference type="PANTHER" id="PTHR40465:SF1">
    <property type="entry name" value="DUF6534 DOMAIN-CONTAINING PROTEIN"/>
    <property type="match status" value="1"/>
</dbReference>
<feature type="transmembrane region" description="Helical" evidence="1">
    <location>
        <begin position="64"/>
        <end position="87"/>
    </location>
</feature>
<evidence type="ECO:0000256" key="1">
    <source>
        <dbReference type="SAM" id="Phobius"/>
    </source>
</evidence>
<feature type="transmembrane region" description="Helical" evidence="1">
    <location>
        <begin position="108"/>
        <end position="129"/>
    </location>
</feature>
<dbReference type="PANTHER" id="PTHR40465">
    <property type="entry name" value="CHROMOSOME 1, WHOLE GENOME SHOTGUN SEQUENCE"/>
    <property type="match status" value="1"/>
</dbReference>
<keyword evidence="4" id="KW-1185">Reference proteome</keyword>
<name>A0A164WW00_9AGAM</name>
<keyword evidence="1" id="KW-0472">Membrane</keyword>
<evidence type="ECO:0000313" key="3">
    <source>
        <dbReference type="EMBL" id="KZS95413.1"/>
    </source>
</evidence>
<dbReference type="AlphaFoldDB" id="A0A164WW00"/>
<dbReference type="Proteomes" id="UP000076722">
    <property type="component" value="Unassembled WGS sequence"/>
</dbReference>
<organism evidence="3 4">
    <name type="scientific">Sistotremastrum niveocremeum HHB9708</name>
    <dbReference type="NCBI Taxonomy" id="1314777"/>
    <lineage>
        <taxon>Eukaryota</taxon>
        <taxon>Fungi</taxon>
        <taxon>Dikarya</taxon>
        <taxon>Basidiomycota</taxon>
        <taxon>Agaricomycotina</taxon>
        <taxon>Agaricomycetes</taxon>
        <taxon>Sistotremastrales</taxon>
        <taxon>Sistotremastraceae</taxon>
        <taxon>Sertulicium</taxon>
        <taxon>Sertulicium niveocremeum</taxon>
    </lineage>
</organism>
<evidence type="ECO:0000313" key="4">
    <source>
        <dbReference type="Proteomes" id="UP000076722"/>
    </source>
</evidence>
<sequence length="271" mass="29985">MFSGLICHAFFVIKLWKMSTGYKWVVCAPIAVMELASIGSLLALTIKLFRLPFWPEFAAQEKTLVTVAVVLIVCTDITIAGGLCYFLRKSRTGFQQTDNILSRLFYYTIKNGILTSVLDIVMMVLFLTIPNSLAYLAVFEALSKGKNCSFQKSSRSDTLSTVYVASVLTSLNTRSDLRKQQQTGDAEIFRTHKHKPSTSSFASIRAPYSARIARVIPWTYKPESSSSLEHAQQNDVEGGEISTQSRVIRIGPFEKAHANGMGSEGVSTESV</sequence>